<sequence>MDEHWDDLAGFLSLWSKRGKKITEASTSKVQQAPTKGVSQYTHLPPVTLTPISMVEIDVGATQAARKILFSTDSATNAQAEPRRNNYKPLIKVNTQEQVVQVEHVNKKGKDKVPSTEEEVTNHVQMASILQSLSELGFVEASTDKSLFEGDNYITHKEFNTWPPELQDSLKVIFVSQFWGTLGIHGPNKSAIDMTDHLKDVLVRLHFLKLCQRRNKSYIPRRLSYIDSTSSQAFYE</sequence>
<gene>
    <name evidence="1" type="ORF">RND71_015511</name>
</gene>
<protein>
    <submittedName>
        <fullName evidence="1">Uncharacterized protein</fullName>
    </submittedName>
</protein>
<name>A0AAE1S5S8_9SOLA</name>
<dbReference type="AlphaFoldDB" id="A0AAE1S5S8"/>
<evidence type="ECO:0000313" key="2">
    <source>
        <dbReference type="Proteomes" id="UP001291623"/>
    </source>
</evidence>
<dbReference type="Proteomes" id="UP001291623">
    <property type="component" value="Unassembled WGS sequence"/>
</dbReference>
<proteinExistence type="predicted"/>
<keyword evidence="2" id="KW-1185">Reference proteome</keyword>
<dbReference type="EMBL" id="JAVYJV010000008">
    <property type="protein sequence ID" value="KAK4364153.1"/>
    <property type="molecule type" value="Genomic_DNA"/>
</dbReference>
<evidence type="ECO:0000313" key="1">
    <source>
        <dbReference type="EMBL" id="KAK4364153.1"/>
    </source>
</evidence>
<comment type="caution">
    <text evidence="1">The sequence shown here is derived from an EMBL/GenBank/DDBJ whole genome shotgun (WGS) entry which is preliminary data.</text>
</comment>
<reference evidence="1" key="1">
    <citation type="submission" date="2023-12" db="EMBL/GenBank/DDBJ databases">
        <title>Genome assembly of Anisodus tanguticus.</title>
        <authorList>
            <person name="Wang Y.-J."/>
        </authorList>
    </citation>
    <scope>NUCLEOTIDE SEQUENCE</scope>
    <source>
        <strain evidence="1">KB-2021</strain>
        <tissue evidence="1">Leaf</tissue>
    </source>
</reference>
<accession>A0AAE1S5S8</accession>
<organism evidence="1 2">
    <name type="scientific">Anisodus tanguticus</name>
    <dbReference type="NCBI Taxonomy" id="243964"/>
    <lineage>
        <taxon>Eukaryota</taxon>
        <taxon>Viridiplantae</taxon>
        <taxon>Streptophyta</taxon>
        <taxon>Embryophyta</taxon>
        <taxon>Tracheophyta</taxon>
        <taxon>Spermatophyta</taxon>
        <taxon>Magnoliopsida</taxon>
        <taxon>eudicotyledons</taxon>
        <taxon>Gunneridae</taxon>
        <taxon>Pentapetalae</taxon>
        <taxon>asterids</taxon>
        <taxon>lamiids</taxon>
        <taxon>Solanales</taxon>
        <taxon>Solanaceae</taxon>
        <taxon>Solanoideae</taxon>
        <taxon>Hyoscyameae</taxon>
        <taxon>Anisodus</taxon>
    </lineage>
</organism>